<dbReference type="AlphaFoldDB" id="A0A8S0RAN6"/>
<comment type="caution">
    <text evidence="1">The sequence shown here is derived from an EMBL/GenBank/DDBJ whole genome shotgun (WGS) entry which is preliminary data.</text>
</comment>
<name>A0A8S0RAN6_OLEEU</name>
<reference evidence="1 2" key="1">
    <citation type="submission" date="2019-12" db="EMBL/GenBank/DDBJ databases">
        <authorList>
            <person name="Alioto T."/>
            <person name="Alioto T."/>
            <person name="Gomez Garrido J."/>
        </authorList>
    </citation>
    <scope>NUCLEOTIDE SEQUENCE [LARGE SCALE GENOMIC DNA]</scope>
</reference>
<gene>
    <name evidence="1" type="ORF">OLEA9_A026343</name>
</gene>
<accession>A0A8S0RAN6</accession>
<evidence type="ECO:0000313" key="1">
    <source>
        <dbReference type="EMBL" id="CAA2975880.1"/>
    </source>
</evidence>
<proteinExistence type="predicted"/>
<dbReference type="EMBL" id="CACTIH010002319">
    <property type="protein sequence ID" value="CAA2975880.1"/>
    <property type="molecule type" value="Genomic_DNA"/>
</dbReference>
<protein>
    <submittedName>
        <fullName evidence="1">Uncharacterized protein</fullName>
    </submittedName>
</protein>
<organism evidence="1 2">
    <name type="scientific">Olea europaea subsp. europaea</name>
    <dbReference type="NCBI Taxonomy" id="158383"/>
    <lineage>
        <taxon>Eukaryota</taxon>
        <taxon>Viridiplantae</taxon>
        <taxon>Streptophyta</taxon>
        <taxon>Embryophyta</taxon>
        <taxon>Tracheophyta</taxon>
        <taxon>Spermatophyta</taxon>
        <taxon>Magnoliopsida</taxon>
        <taxon>eudicotyledons</taxon>
        <taxon>Gunneridae</taxon>
        <taxon>Pentapetalae</taxon>
        <taxon>asterids</taxon>
        <taxon>lamiids</taxon>
        <taxon>Lamiales</taxon>
        <taxon>Oleaceae</taxon>
        <taxon>Oleeae</taxon>
        <taxon>Olea</taxon>
    </lineage>
</organism>
<dbReference type="Gramene" id="OE9A026343T1">
    <property type="protein sequence ID" value="OE9A026343C1"/>
    <property type="gene ID" value="OE9A026343"/>
</dbReference>
<keyword evidence="2" id="KW-1185">Reference proteome</keyword>
<dbReference type="Proteomes" id="UP000594638">
    <property type="component" value="Unassembled WGS sequence"/>
</dbReference>
<sequence>MEVNKEKFDKLTENKPFVVRWTKVFAQNSYNREENYTRLPFSLLKIAESHPMGFQISTVMENISEPFNRRKNFSISFRFCVVKSTL</sequence>
<evidence type="ECO:0000313" key="2">
    <source>
        <dbReference type="Proteomes" id="UP000594638"/>
    </source>
</evidence>